<gene>
    <name evidence="1" type="ORF">RFULGI_LOCUS1304</name>
</gene>
<dbReference type="AlphaFoldDB" id="A0A9N8W347"/>
<name>A0A9N8W347_9GLOM</name>
<reference evidence="1" key="1">
    <citation type="submission" date="2021-06" db="EMBL/GenBank/DDBJ databases">
        <authorList>
            <person name="Kallberg Y."/>
            <person name="Tangrot J."/>
            <person name="Rosling A."/>
        </authorList>
    </citation>
    <scope>NUCLEOTIDE SEQUENCE</scope>
    <source>
        <strain evidence="1">IN212</strain>
    </source>
</reference>
<organism evidence="1 2">
    <name type="scientific">Racocetra fulgida</name>
    <dbReference type="NCBI Taxonomy" id="60492"/>
    <lineage>
        <taxon>Eukaryota</taxon>
        <taxon>Fungi</taxon>
        <taxon>Fungi incertae sedis</taxon>
        <taxon>Mucoromycota</taxon>
        <taxon>Glomeromycotina</taxon>
        <taxon>Glomeromycetes</taxon>
        <taxon>Diversisporales</taxon>
        <taxon>Gigasporaceae</taxon>
        <taxon>Racocetra</taxon>
    </lineage>
</organism>
<evidence type="ECO:0000313" key="1">
    <source>
        <dbReference type="EMBL" id="CAG8475540.1"/>
    </source>
</evidence>
<proteinExistence type="predicted"/>
<dbReference type="EMBL" id="CAJVPZ010000762">
    <property type="protein sequence ID" value="CAG8475540.1"/>
    <property type="molecule type" value="Genomic_DNA"/>
</dbReference>
<dbReference type="OrthoDB" id="2362024at2759"/>
<dbReference type="Proteomes" id="UP000789396">
    <property type="component" value="Unassembled WGS sequence"/>
</dbReference>
<evidence type="ECO:0000313" key="2">
    <source>
        <dbReference type="Proteomes" id="UP000789396"/>
    </source>
</evidence>
<accession>A0A9N8W347</accession>
<sequence>MVLLFILVDTYNINHERRQNWRGGQGAKCDSDDDCVCPFICRFGGEDTYKCQITDTRGYDEACGFCNFDITVEIVPAKYRMKNRACKEGLKCAPGNDVSFICVNTLDIGAECDSDDRCLSGICRMYGEGANTCQKNDTRKLGESCYNDFACAAGDGNENIFCGSDLNSGKGLCCDDYEKCANPKST</sequence>
<comment type="caution">
    <text evidence="1">The sequence shown here is derived from an EMBL/GenBank/DDBJ whole genome shotgun (WGS) entry which is preliminary data.</text>
</comment>
<keyword evidence="2" id="KW-1185">Reference proteome</keyword>
<protein>
    <submittedName>
        <fullName evidence="1">6160_t:CDS:1</fullName>
    </submittedName>
</protein>